<name>A0A1J7IX97_9PEZI</name>
<feature type="compositionally biased region" description="Polar residues" evidence="1">
    <location>
        <begin position="166"/>
        <end position="178"/>
    </location>
</feature>
<feature type="compositionally biased region" description="Basic residues" evidence="1">
    <location>
        <begin position="369"/>
        <end position="381"/>
    </location>
</feature>
<feature type="region of interest" description="Disordered" evidence="1">
    <location>
        <begin position="248"/>
        <end position="285"/>
    </location>
</feature>
<evidence type="ECO:0000313" key="2">
    <source>
        <dbReference type="EMBL" id="OIW31811.1"/>
    </source>
</evidence>
<dbReference type="AlphaFoldDB" id="A0A1J7IX97"/>
<sequence length="519" mass="56102">MIHLAPAGCLPSSGFSILSRSIAVSSSLLHHFTSKGPSQETEPSSEAPEWCENISSSLSRVLNNTVNIVLVFLDDPGVGAMNRSMSWPELPRSHKLSRETVSRVSSTTSKPTKARSKSHGHTTLSSQRVCLDRFNDFKPTPSSASDTVETAPEGPVRAQPVPWAPSNASKHSLSNPPANITAQIPTATTGGETIVAELGEPQSTPCSVLEVKTLRMKTSTPVINQDCDRILHSFPPAPSVVAPLPLTQGSEEQEVTVPSTPIPSSGGSCGAPSTEHAPQRRPRGDATRYFLSSEKRTTPKGFKQLQNKAGTVTPDHKPVYSLGDGFSEYEAIPTGLVQMGVRRKPSLPSVALGQLELTQTTNTEPEKKQKMRRFMRTRKRNRAEDDPFDFADVQLTPRTVKRPKRKDLSDRVIPESPPGRSGSPILGEVDEKEDGQDGDPPQAVGTDLCENTFGNVEMSSPRKPPLSDQAATDRTIPATLVARQEETMAPLMGLSAEAWGTYEVSQTPVVFETQLSVFS</sequence>
<reference evidence="2 3" key="1">
    <citation type="submission" date="2016-10" db="EMBL/GenBank/DDBJ databases">
        <title>Draft genome sequence of Coniochaeta ligniaria NRRL30616, a lignocellulolytic fungus for bioabatement of inhibitors in plant biomass hydrolysates.</title>
        <authorList>
            <consortium name="DOE Joint Genome Institute"/>
            <person name="Jimenez D.J."/>
            <person name="Hector R.E."/>
            <person name="Riley R."/>
            <person name="Sun H."/>
            <person name="Grigoriev I.V."/>
            <person name="Van Elsas J.D."/>
            <person name="Nichols N.N."/>
        </authorList>
    </citation>
    <scope>NUCLEOTIDE SEQUENCE [LARGE SCALE GENOMIC DNA]</scope>
    <source>
        <strain evidence="2 3">NRRL 30616</strain>
    </source>
</reference>
<dbReference type="OrthoDB" id="10687640at2759"/>
<feature type="region of interest" description="Disordered" evidence="1">
    <location>
        <begin position="361"/>
        <end position="470"/>
    </location>
</feature>
<evidence type="ECO:0000313" key="3">
    <source>
        <dbReference type="Proteomes" id="UP000182658"/>
    </source>
</evidence>
<accession>A0A1J7IX97</accession>
<dbReference type="Proteomes" id="UP000182658">
    <property type="component" value="Unassembled WGS sequence"/>
</dbReference>
<dbReference type="InParanoid" id="A0A1J7IX97"/>
<gene>
    <name evidence="2" type="ORF">CONLIGDRAFT_641591</name>
</gene>
<keyword evidence="3" id="KW-1185">Reference proteome</keyword>
<protein>
    <submittedName>
        <fullName evidence="2">Uncharacterized protein</fullName>
    </submittedName>
</protein>
<organism evidence="2 3">
    <name type="scientific">Coniochaeta ligniaria NRRL 30616</name>
    <dbReference type="NCBI Taxonomy" id="1408157"/>
    <lineage>
        <taxon>Eukaryota</taxon>
        <taxon>Fungi</taxon>
        <taxon>Dikarya</taxon>
        <taxon>Ascomycota</taxon>
        <taxon>Pezizomycotina</taxon>
        <taxon>Sordariomycetes</taxon>
        <taxon>Sordariomycetidae</taxon>
        <taxon>Coniochaetales</taxon>
        <taxon>Coniochaetaceae</taxon>
        <taxon>Coniochaeta</taxon>
    </lineage>
</organism>
<feature type="compositionally biased region" description="Acidic residues" evidence="1">
    <location>
        <begin position="428"/>
        <end position="437"/>
    </location>
</feature>
<feature type="region of interest" description="Disordered" evidence="1">
    <location>
        <begin position="89"/>
        <end position="178"/>
    </location>
</feature>
<evidence type="ECO:0000256" key="1">
    <source>
        <dbReference type="SAM" id="MobiDB-lite"/>
    </source>
</evidence>
<feature type="compositionally biased region" description="Polar residues" evidence="1">
    <location>
        <begin position="256"/>
        <end position="266"/>
    </location>
</feature>
<dbReference type="EMBL" id="KV875095">
    <property type="protein sequence ID" value="OIW31811.1"/>
    <property type="molecule type" value="Genomic_DNA"/>
</dbReference>
<proteinExistence type="predicted"/>